<organism evidence="10 11">
    <name type="scientific">Phreatobacter stygius</name>
    <dbReference type="NCBI Taxonomy" id="1940610"/>
    <lineage>
        <taxon>Bacteria</taxon>
        <taxon>Pseudomonadati</taxon>
        <taxon>Pseudomonadota</taxon>
        <taxon>Alphaproteobacteria</taxon>
        <taxon>Hyphomicrobiales</taxon>
        <taxon>Phreatobacteraceae</taxon>
        <taxon>Phreatobacter</taxon>
    </lineage>
</organism>
<feature type="binding site" evidence="7">
    <location>
        <position position="171"/>
    </location>
    <ligand>
        <name>FMN</name>
        <dbReference type="ChEBI" id="CHEBI:58210"/>
    </ligand>
</feature>
<dbReference type="Gene3D" id="3.20.20.70">
    <property type="entry name" value="Aldolase class I"/>
    <property type="match status" value="1"/>
</dbReference>
<dbReference type="GO" id="GO:0010181">
    <property type="term" value="F:FMN binding"/>
    <property type="evidence" value="ECO:0007669"/>
    <property type="project" value="InterPro"/>
</dbReference>
<dbReference type="GO" id="GO:0009060">
    <property type="term" value="P:aerobic respiration"/>
    <property type="evidence" value="ECO:0007669"/>
    <property type="project" value="TreeGrafter"/>
</dbReference>
<gene>
    <name evidence="10" type="ORF">E8M01_20045</name>
</gene>
<feature type="binding site" evidence="7">
    <location>
        <position position="149"/>
    </location>
    <ligand>
        <name>FMN</name>
        <dbReference type="ChEBI" id="CHEBI:58210"/>
    </ligand>
</feature>
<dbReference type="AlphaFoldDB" id="A0A4D7B9W5"/>
<dbReference type="FunFam" id="3.20.20.70:FF:000029">
    <property type="entry name" value="L-lactate dehydrogenase"/>
    <property type="match status" value="1"/>
</dbReference>
<evidence type="ECO:0000256" key="6">
    <source>
        <dbReference type="PIRSR" id="PIRSR000138-1"/>
    </source>
</evidence>
<evidence type="ECO:0000256" key="5">
    <source>
        <dbReference type="ARBA" id="ARBA00024042"/>
    </source>
</evidence>
<evidence type="ECO:0000313" key="11">
    <source>
        <dbReference type="Proteomes" id="UP000298781"/>
    </source>
</evidence>
<feature type="binding site" evidence="7">
    <location>
        <begin position="370"/>
        <end position="371"/>
    </location>
    <ligand>
        <name>FMN</name>
        <dbReference type="ChEBI" id="CHEBI:58210"/>
    </ligand>
</feature>
<feature type="binding site" evidence="7">
    <location>
        <position position="199"/>
    </location>
    <ligand>
        <name>FMN</name>
        <dbReference type="ChEBI" id="CHEBI:58210"/>
    </ligand>
</feature>
<dbReference type="GO" id="GO:0005886">
    <property type="term" value="C:plasma membrane"/>
    <property type="evidence" value="ECO:0007669"/>
    <property type="project" value="TreeGrafter"/>
</dbReference>
<dbReference type="PANTHER" id="PTHR10578:SF107">
    <property type="entry name" value="2-HYDROXYACID OXIDASE 1"/>
    <property type="match status" value="1"/>
</dbReference>
<dbReference type="PROSITE" id="PS00557">
    <property type="entry name" value="FMN_HYDROXY_ACID_DH_1"/>
    <property type="match status" value="1"/>
</dbReference>
<evidence type="ECO:0000313" key="10">
    <source>
        <dbReference type="EMBL" id="QCI66306.1"/>
    </source>
</evidence>
<evidence type="ECO:0000256" key="1">
    <source>
        <dbReference type="ARBA" id="ARBA00001917"/>
    </source>
</evidence>
<dbReference type="InterPro" id="IPR000262">
    <property type="entry name" value="FMN-dep_DH"/>
</dbReference>
<keyword evidence="2 7" id="KW-0285">Flavoprotein</keyword>
<dbReference type="InterPro" id="IPR013785">
    <property type="entry name" value="Aldolase_TIM"/>
</dbReference>
<sequence>MHFGGSPGAGAGPRTGGPASGGDPPKPPVPRSAAMWGASARSLAKAASIADLRVLARRRLPKAVFDFIDGAAGDETTLADNQAAFGDWQLMPRVGVDVSRRDLGADFLGRAAKLPLMLSPTGLTGFFWPHGEIAAARAAGNRGIPFCLSTNSVAALEQVAEAAPDTDLWFQLYVMRDRGLTDQLVARAAAAGYRVLCITVDLPLTGRRERDVRNGFTMPLKPRLSNMLDLARRPGWLLGVMRAPPTFGNFKTDNASGFTNIAQHVSTLFDPSVTWDDIARLRRLWKGPVAIKGILHPDDARMAVDIGADAVIVSNHGGRQLDHVPAPITALPDIAEAVGERAQLIVDSGVRRGTDILTARALGAVGCSIGRPFLWGLASAGEAGVDHAIKLLAAEIDIAMALLGTASLDAITADHLRRRR</sequence>
<feature type="binding site" evidence="7">
    <location>
        <position position="292"/>
    </location>
    <ligand>
        <name>FMN</name>
        <dbReference type="ChEBI" id="CHEBI:58210"/>
    </ligand>
</feature>
<name>A0A4D7B9W5_9HYPH</name>
<dbReference type="PIRSF" id="PIRSF000138">
    <property type="entry name" value="Al-hdrx_acd_dh"/>
    <property type="match status" value="1"/>
</dbReference>
<keyword evidence="4" id="KW-0560">Oxidoreductase</keyword>
<dbReference type="PROSITE" id="PS51349">
    <property type="entry name" value="FMN_HYDROXY_ACID_DH_2"/>
    <property type="match status" value="1"/>
</dbReference>
<dbReference type="SUPFAM" id="SSF51395">
    <property type="entry name" value="FMN-linked oxidoreductases"/>
    <property type="match status" value="1"/>
</dbReference>
<feature type="compositionally biased region" description="Gly residues" evidence="8">
    <location>
        <begin position="1"/>
        <end position="20"/>
    </location>
</feature>
<evidence type="ECO:0000256" key="3">
    <source>
        <dbReference type="ARBA" id="ARBA00022643"/>
    </source>
</evidence>
<dbReference type="InterPro" id="IPR037396">
    <property type="entry name" value="FMN_HAD"/>
</dbReference>
<evidence type="ECO:0000256" key="4">
    <source>
        <dbReference type="ARBA" id="ARBA00023002"/>
    </source>
</evidence>
<dbReference type="InterPro" id="IPR008259">
    <property type="entry name" value="FMN_hydac_DH_AS"/>
</dbReference>
<evidence type="ECO:0000256" key="8">
    <source>
        <dbReference type="SAM" id="MobiDB-lite"/>
    </source>
</evidence>
<dbReference type="InterPro" id="IPR012133">
    <property type="entry name" value="Alpha-hydoxy_acid_DH_FMN"/>
</dbReference>
<accession>A0A4D7B9W5</accession>
<proteinExistence type="inferred from homology"/>
<dbReference type="Proteomes" id="UP000298781">
    <property type="component" value="Chromosome"/>
</dbReference>
<feature type="binding site" evidence="7">
    <location>
        <begin position="120"/>
        <end position="122"/>
    </location>
    <ligand>
        <name>FMN</name>
        <dbReference type="ChEBI" id="CHEBI:58210"/>
    </ligand>
</feature>
<comment type="cofactor">
    <cofactor evidence="1">
        <name>FMN</name>
        <dbReference type="ChEBI" id="CHEBI:58210"/>
    </cofactor>
</comment>
<feature type="domain" description="FMN hydroxy acid dehydrogenase" evidence="9">
    <location>
        <begin position="41"/>
        <end position="420"/>
    </location>
</feature>
<feature type="binding site" evidence="7">
    <location>
        <position position="316"/>
    </location>
    <ligand>
        <name>glyoxylate</name>
        <dbReference type="ChEBI" id="CHEBI:36655"/>
    </ligand>
</feature>
<dbReference type="OrthoDB" id="9770452at2"/>
<dbReference type="GO" id="GO:0004459">
    <property type="term" value="F:L-lactate dehydrogenase (NAD+) activity"/>
    <property type="evidence" value="ECO:0007669"/>
    <property type="project" value="TreeGrafter"/>
</dbReference>
<dbReference type="KEGG" id="pstg:E8M01_20045"/>
<keyword evidence="3 7" id="KW-0288">FMN</keyword>
<feature type="binding site" evidence="7">
    <location>
        <position position="173"/>
    </location>
    <ligand>
        <name>glyoxylate</name>
        <dbReference type="ChEBI" id="CHEBI:36655"/>
    </ligand>
</feature>
<dbReference type="Pfam" id="PF01070">
    <property type="entry name" value="FMN_dh"/>
    <property type="match status" value="1"/>
</dbReference>
<evidence type="ECO:0000259" key="9">
    <source>
        <dbReference type="PROSITE" id="PS51349"/>
    </source>
</evidence>
<comment type="similarity">
    <text evidence="5">Belongs to the FMN-dependent alpha-hydroxy acid dehydrogenase family.</text>
</comment>
<feature type="binding site" evidence="7">
    <location>
        <position position="208"/>
    </location>
    <ligand>
        <name>glyoxylate</name>
        <dbReference type="ChEBI" id="CHEBI:36655"/>
    </ligand>
</feature>
<keyword evidence="11" id="KW-1185">Reference proteome</keyword>
<reference evidence="10 11" key="1">
    <citation type="submission" date="2019-04" db="EMBL/GenBank/DDBJ databases">
        <title>Phreatobacter aquaticus sp. nov.</title>
        <authorList>
            <person name="Choi A."/>
        </authorList>
    </citation>
    <scope>NUCLEOTIDE SEQUENCE [LARGE SCALE GENOMIC DNA]</scope>
    <source>
        <strain evidence="10 11">KCTC 52518</strain>
    </source>
</reference>
<feature type="binding site" evidence="7">
    <location>
        <position position="314"/>
    </location>
    <ligand>
        <name>FMN</name>
        <dbReference type="ChEBI" id="CHEBI:58210"/>
    </ligand>
</feature>
<evidence type="ECO:0000256" key="7">
    <source>
        <dbReference type="PIRSR" id="PIRSR000138-2"/>
    </source>
</evidence>
<dbReference type="EMBL" id="CP039690">
    <property type="protein sequence ID" value="QCI66306.1"/>
    <property type="molecule type" value="Genomic_DNA"/>
</dbReference>
<dbReference type="CDD" id="cd02809">
    <property type="entry name" value="alpha_hydroxyacid_oxid_FMN"/>
    <property type="match status" value="1"/>
</dbReference>
<feature type="binding site" evidence="7">
    <location>
        <begin position="347"/>
        <end position="351"/>
    </location>
    <ligand>
        <name>FMN</name>
        <dbReference type="ChEBI" id="CHEBI:58210"/>
    </ligand>
</feature>
<feature type="active site" description="Proton acceptor" evidence="6">
    <location>
        <position position="316"/>
    </location>
</feature>
<evidence type="ECO:0000256" key="2">
    <source>
        <dbReference type="ARBA" id="ARBA00022630"/>
    </source>
</evidence>
<protein>
    <submittedName>
        <fullName evidence="10">Alpha-hydroxy-acid oxidizing protein</fullName>
    </submittedName>
</protein>
<dbReference type="PANTHER" id="PTHR10578">
    <property type="entry name" value="S -2-HYDROXY-ACID OXIDASE-RELATED"/>
    <property type="match status" value="1"/>
</dbReference>
<feature type="region of interest" description="Disordered" evidence="8">
    <location>
        <begin position="1"/>
        <end position="34"/>
    </location>
</feature>
<feature type="binding site" evidence="7">
    <location>
        <position position="319"/>
    </location>
    <ligand>
        <name>glyoxylate</name>
        <dbReference type="ChEBI" id="CHEBI:36655"/>
    </ligand>
</feature>